<dbReference type="PANTHER" id="PTHR36115:SF4">
    <property type="entry name" value="MEMBRANE PROTEIN"/>
    <property type="match status" value="1"/>
</dbReference>
<evidence type="ECO:0000256" key="4">
    <source>
        <dbReference type="ARBA" id="ARBA00022989"/>
    </source>
</evidence>
<feature type="transmembrane region" description="Helical" evidence="7">
    <location>
        <begin position="124"/>
        <end position="147"/>
    </location>
</feature>
<keyword evidence="4 7" id="KW-1133">Transmembrane helix</keyword>
<gene>
    <name evidence="9" type="ordered locus">CRES_1672</name>
</gene>
<evidence type="ECO:0000256" key="1">
    <source>
        <dbReference type="ARBA" id="ARBA00004651"/>
    </source>
</evidence>
<feature type="transmembrane region" description="Helical" evidence="7">
    <location>
        <begin position="162"/>
        <end position="180"/>
    </location>
</feature>
<protein>
    <submittedName>
        <fullName evidence="9">Membrane protein</fullName>
    </submittedName>
</protein>
<keyword evidence="2" id="KW-1003">Cell membrane</keyword>
<dbReference type="EMBL" id="CP002857">
    <property type="protein sequence ID" value="AEI10024.1"/>
    <property type="molecule type" value="Genomic_DNA"/>
</dbReference>
<dbReference type="InterPro" id="IPR051791">
    <property type="entry name" value="Pra-immunoreactive"/>
</dbReference>
<organism evidence="9 10">
    <name type="scientific">Corynebacterium resistens (strain DSM 45100 / JCM 12819 / GTC 2026 / SICGH 158)</name>
    <dbReference type="NCBI Taxonomy" id="662755"/>
    <lineage>
        <taxon>Bacteria</taxon>
        <taxon>Bacillati</taxon>
        <taxon>Actinomycetota</taxon>
        <taxon>Actinomycetes</taxon>
        <taxon>Mycobacteriales</taxon>
        <taxon>Corynebacteriaceae</taxon>
        <taxon>Corynebacterium</taxon>
    </lineage>
</organism>
<comment type="subcellular location">
    <subcellularLocation>
        <location evidence="1">Cell membrane</location>
        <topology evidence="1">Multi-pass membrane protein</topology>
    </subcellularLocation>
</comment>
<feature type="compositionally biased region" description="Low complexity" evidence="6">
    <location>
        <begin position="48"/>
        <end position="78"/>
    </location>
</feature>
<proteinExistence type="predicted"/>
<feature type="region of interest" description="Disordered" evidence="6">
    <location>
        <begin position="44"/>
        <end position="100"/>
    </location>
</feature>
<dbReference type="Proteomes" id="UP000000492">
    <property type="component" value="Chromosome"/>
</dbReference>
<dbReference type="AlphaFoldDB" id="F8E0U5"/>
<evidence type="ECO:0000256" key="5">
    <source>
        <dbReference type="ARBA" id="ARBA00023136"/>
    </source>
</evidence>
<keyword evidence="3 7" id="KW-0812">Transmembrane</keyword>
<reference evidence="9 10" key="1">
    <citation type="journal article" date="2012" name="BMC Genomics">
        <title>Complete genome sequence, lifestyle, and multi-drug resistance of the human pathogen Corynebacterium resistens DSM 45100 isolated from blood samples of a leukemia patient.</title>
        <authorList>
            <person name="Schroder J."/>
            <person name="Maus I."/>
            <person name="Meyer K."/>
            <person name="Wordemann S."/>
            <person name="Blom J."/>
            <person name="Jaenicke S."/>
            <person name="Schneider J."/>
            <person name="Trost E."/>
            <person name="Tauch A."/>
        </authorList>
    </citation>
    <scope>NUCLEOTIDE SEQUENCE [LARGE SCALE GENOMIC DNA]</scope>
    <source>
        <strain evidence="10">DSM 45100 / JCM 12819 / CCUG 50093 / GTC 2026 / SICGH 158</strain>
    </source>
</reference>
<feature type="compositionally biased region" description="Low complexity" evidence="6">
    <location>
        <begin position="86"/>
        <end position="97"/>
    </location>
</feature>
<sequence>MAYPKAPKDRATPIVFQLTSLPPLRPAKHNSASLLSMTNYDANNPFAGGNPPQNNDGFGQNNNGYGQADQGYGQAGSAYGQGGHDNQGYGQPNQGYQAFPNAEHQNNIGMQQGGMQYPGVGSRFVAYFIDGVVSSIVTMLIFFLFFYRDFADALAAGDQGATTKYTIIISLVTLVIWYAYRVPMEAKFGGSLGRMATGTKVVTTNGQPVDFATAAKRNAFVLLASVANIVPFIGSLLGLAVYIAVGVTIGQSPYKQSFTDKFANAIVVRK</sequence>
<evidence type="ECO:0000256" key="2">
    <source>
        <dbReference type="ARBA" id="ARBA00022475"/>
    </source>
</evidence>
<evidence type="ECO:0000313" key="9">
    <source>
        <dbReference type="EMBL" id="AEI10024.1"/>
    </source>
</evidence>
<dbReference type="eggNOG" id="COG1714">
    <property type="taxonomic scope" value="Bacteria"/>
</dbReference>
<evidence type="ECO:0000256" key="6">
    <source>
        <dbReference type="SAM" id="MobiDB-lite"/>
    </source>
</evidence>
<accession>F8E0U5</accession>
<name>F8E0U5_CORRG</name>
<feature type="transmembrane region" description="Helical" evidence="7">
    <location>
        <begin position="220"/>
        <end position="245"/>
    </location>
</feature>
<keyword evidence="5 7" id="KW-0472">Membrane</keyword>
<dbReference type="KEGG" id="crd:CRES_1672"/>
<evidence type="ECO:0000313" key="10">
    <source>
        <dbReference type="Proteomes" id="UP000000492"/>
    </source>
</evidence>
<keyword evidence="10" id="KW-1185">Reference proteome</keyword>
<evidence type="ECO:0000259" key="8">
    <source>
        <dbReference type="Pfam" id="PF06271"/>
    </source>
</evidence>
<dbReference type="PANTHER" id="PTHR36115">
    <property type="entry name" value="PROLINE-RICH ANTIGEN HOMOLOG-RELATED"/>
    <property type="match status" value="1"/>
</dbReference>
<dbReference type="STRING" id="662755.CRES_1672"/>
<dbReference type="InterPro" id="IPR010432">
    <property type="entry name" value="RDD"/>
</dbReference>
<evidence type="ECO:0000256" key="7">
    <source>
        <dbReference type="SAM" id="Phobius"/>
    </source>
</evidence>
<dbReference type="GO" id="GO:0005886">
    <property type="term" value="C:plasma membrane"/>
    <property type="evidence" value="ECO:0007669"/>
    <property type="project" value="UniProtKB-SubCell"/>
</dbReference>
<evidence type="ECO:0000256" key="3">
    <source>
        <dbReference type="ARBA" id="ARBA00022692"/>
    </source>
</evidence>
<feature type="domain" description="RDD" evidence="8">
    <location>
        <begin position="117"/>
        <end position="264"/>
    </location>
</feature>
<dbReference type="HOGENOM" id="CLU_087867_0_0_11"/>
<dbReference type="Pfam" id="PF06271">
    <property type="entry name" value="RDD"/>
    <property type="match status" value="1"/>
</dbReference>